<sequence>MVAKEYVLKKESFDASPEIETPFNPKPNIKVSLEEYEGWCCPWKRSLIVKPLGKNLNLQAMEMWVSKRWAKKDVVRVMNLEENFFLIRFFNQEDYSHALFKRPWMIADHYLLIQRWRLLYIP</sequence>
<dbReference type="InterPro" id="IPR040256">
    <property type="entry name" value="At4g02000-like"/>
</dbReference>
<evidence type="ECO:0000313" key="3">
    <source>
        <dbReference type="Proteomes" id="UP000289738"/>
    </source>
</evidence>
<dbReference type="Pfam" id="PF14111">
    <property type="entry name" value="DUF4283"/>
    <property type="match status" value="1"/>
</dbReference>
<protein>
    <recommendedName>
        <fullName evidence="1">DUF4283 domain-containing protein</fullName>
    </recommendedName>
</protein>
<dbReference type="AlphaFoldDB" id="A0A445AHM0"/>
<name>A0A445AHM0_ARAHY</name>
<dbReference type="PANTHER" id="PTHR31286">
    <property type="entry name" value="GLYCINE-RICH CELL WALL STRUCTURAL PROTEIN 1.8-LIKE"/>
    <property type="match status" value="1"/>
</dbReference>
<evidence type="ECO:0000313" key="2">
    <source>
        <dbReference type="EMBL" id="RYR25947.1"/>
    </source>
</evidence>
<proteinExistence type="predicted"/>
<dbReference type="InterPro" id="IPR025558">
    <property type="entry name" value="DUF4283"/>
</dbReference>
<comment type="caution">
    <text evidence="2">The sequence shown here is derived from an EMBL/GenBank/DDBJ whole genome shotgun (WGS) entry which is preliminary data.</text>
</comment>
<dbReference type="PANTHER" id="PTHR31286:SF99">
    <property type="entry name" value="DUF4283 DOMAIN-CONTAINING PROTEIN"/>
    <property type="match status" value="1"/>
</dbReference>
<reference evidence="2 3" key="1">
    <citation type="submission" date="2019-01" db="EMBL/GenBank/DDBJ databases">
        <title>Sequencing of cultivated peanut Arachis hypogaea provides insights into genome evolution and oil improvement.</title>
        <authorList>
            <person name="Chen X."/>
        </authorList>
    </citation>
    <scope>NUCLEOTIDE SEQUENCE [LARGE SCALE GENOMIC DNA]</scope>
    <source>
        <strain evidence="3">cv. Fuhuasheng</strain>
        <tissue evidence="2">Leaves</tissue>
    </source>
</reference>
<dbReference type="STRING" id="3818.A0A445AHM0"/>
<feature type="domain" description="DUF4283" evidence="1">
    <location>
        <begin position="43"/>
        <end position="117"/>
    </location>
</feature>
<evidence type="ECO:0000259" key="1">
    <source>
        <dbReference type="Pfam" id="PF14111"/>
    </source>
</evidence>
<dbReference type="EMBL" id="SDMP01000012">
    <property type="protein sequence ID" value="RYR25947.1"/>
    <property type="molecule type" value="Genomic_DNA"/>
</dbReference>
<accession>A0A445AHM0</accession>
<keyword evidence="3" id="KW-1185">Reference proteome</keyword>
<organism evidence="2 3">
    <name type="scientific">Arachis hypogaea</name>
    <name type="common">Peanut</name>
    <dbReference type="NCBI Taxonomy" id="3818"/>
    <lineage>
        <taxon>Eukaryota</taxon>
        <taxon>Viridiplantae</taxon>
        <taxon>Streptophyta</taxon>
        <taxon>Embryophyta</taxon>
        <taxon>Tracheophyta</taxon>
        <taxon>Spermatophyta</taxon>
        <taxon>Magnoliopsida</taxon>
        <taxon>eudicotyledons</taxon>
        <taxon>Gunneridae</taxon>
        <taxon>Pentapetalae</taxon>
        <taxon>rosids</taxon>
        <taxon>fabids</taxon>
        <taxon>Fabales</taxon>
        <taxon>Fabaceae</taxon>
        <taxon>Papilionoideae</taxon>
        <taxon>50 kb inversion clade</taxon>
        <taxon>dalbergioids sensu lato</taxon>
        <taxon>Dalbergieae</taxon>
        <taxon>Pterocarpus clade</taxon>
        <taxon>Arachis</taxon>
    </lineage>
</organism>
<gene>
    <name evidence="2" type="ORF">Ahy_B02g060002</name>
</gene>
<dbReference type="Proteomes" id="UP000289738">
    <property type="component" value="Chromosome B02"/>
</dbReference>